<evidence type="ECO:0000256" key="11">
    <source>
        <dbReference type="PROSITE-ProRule" id="PRU01360"/>
    </source>
</evidence>
<dbReference type="AlphaFoldDB" id="A0A255YLU4"/>
<evidence type="ECO:0000256" key="3">
    <source>
        <dbReference type="ARBA" id="ARBA00022452"/>
    </source>
</evidence>
<feature type="domain" description="TonB-dependent receptor plug" evidence="15">
    <location>
        <begin position="58"/>
        <end position="165"/>
    </location>
</feature>
<dbReference type="SUPFAM" id="SSF56935">
    <property type="entry name" value="Porins"/>
    <property type="match status" value="1"/>
</dbReference>
<dbReference type="CDD" id="cd01347">
    <property type="entry name" value="ligand_gated_channel"/>
    <property type="match status" value="1"/>
</dbReference>
<evidence type="ECO:0000256" key="4">
    <source>
        <dbReference type="ARBA" id="ARBA00022496"/>
    </source>
</evidence>
<feature type="domain" description="TonB-dependent receptor-like beta-barrel" evidence="14">
    <location>
        <begin position="280"/>
        <end position="734"/>
    </location>
</feature>
<keyword evidence="17" id="KW-1185">Reference proteome</keyword>
<organism evidence="16 17">
    <name type="scientific">Sandarakinorhabdus cyanobacteriorum</name>
    <dbReference type="NCBI Taxonomy" id="1981098"/>
    <lineage>
        <taxon>Bacteria</taxon>
        <taxon>Pseudomonadati</taxon>
        <taxon>Pseudomonadota</taxon>
        <taxon>Alphaproteobacteria</taxon>
        <taxon>Sphingomonadales</taxon>
        <taxon>Sphingosinicellaceae</taxon>
        <taxon>Sandarakinorhabdus</taxon>
    </lineage>
</organism>
<gene>
    <name evidence="16" type="ORF">CHU93_07505</name>
</gene>
<dbReference type="InterPro" id="IPR000531">
    <property type="entry name" value="Beta-barrel_TonB"/>
</dbReference>
<evidence type="ECO:0000256" key="5">
    <source>
        <dbReference type="ARBA" id="ARBA00022692"/>
    </source>
</evidence>
<evidence type="ECO:0000256" key="8">
    <source>
        <dbReference type="ARBA" id="ARBA00023077"/>
    </source>
</evidence>
<dbReference type="InterPro" id="IPR012910">
    <property type="entry name" value="Plug_dom"/>
</dbReference>
<evidence type="ECO:0000259" key="14">
    <source>
        <dbReference type="Pfam" id="PF00593"/>
    </source>
</evidence>
<evidence type="ECO:0000256" key="12">
    <source>
        <dbReference type="RuleBase" id="RU003357"/>
    </source>
</evidence>
<dbReference type="OrthoDB" id="9760333at2"/>
<comment type="caution">
    <text evidence="16">The sequence shown here is derived from an EMBL/GenBank/DDBJ whole genome shotgun (WGS) entry which is preliminary data.</text>
</comment>
<keyword evidence="9 11" id="KW-0472">Membrane</keyword>
<keyword evidence="5 11" id="KW-0812">Transmembrane</keyword>
<evidence type="ECO:0000256" key="6">
    <source>
        <dbReference type="ARBA" id="ARBA00023004"/>
    </source>
</evidence>
<dbReference type="Gene3D" id="2.40.170.20">
    <property type="entry name" value="TonB-dependent receptor, beta-barrel domain"/>
    <property type="match status" value="1"/>
</dbReference>
<keyword evidence="6" id="KW-0408">Iron</keyword>
<dbReference type="Pfam" id="PF07715">
    <property type="entry name" value="Plug"/>
    <property type="match status" value="1"/>
</dbReference>
<name>A0A255YLU4_9SPHN</name>
<feature type="chain" id="PRO_5013327591" evidence="13">
    <location>
        <begin position="27"/>
        <end position="771"/>
    </location>
</feature>
<feature type="signal peptide" evidence="13">
    <location>
        <begin position="1"/>
        <end position="26"/>
    </location>
</feature>
<evidence type="ECO:0000256" key="9">
    <source>
        <dbReference type="ARBA" id="ARBA00023136"/>
    </source>
</evidence>
<sequence length="771" mass="84731">MRHKNLLATVSVSALALLIAAQPAFAQAATQPATDVAQDEAEAGEIIVTATRQSQSINKVPVSISAFSQEKLDSRGIRDFTDVIRQTPGITFERSNTTTNISIRGINSDVGAATTGIYIDDVPIQIRQLGYGGGNVYPIVFNLERIEVLRGPQGTLFGAGSMGGTIRFITGAPSMDKLQVYGRSELATTQYGGPSGEAGLSVSGPLVADKLGFAASGYYRRDGGFVDRISSFTGNVVDKNANRTDTYVGRLAVTWQPVESVKITPSIFFQNIRANDSAETWERFSDYDDGVFQSANQVREQSRDRFYLASINTTVDLGGVDLIAVGAYFNRRQSFVQDYTTFDQNLFTGQNRLPQFPDQQAPSDFLVAQKNWTGEVRLQSTTPDSPLKWVVGAFYSHARQTSLQLVTDQYLPVYLFGASNPVPGFVVYDQNAVTVDKQFALFGEATYNVTDTLSLTAGLRYSDTDFRIDNVASGFVVGPTVVDTGRQQERPFNPRFGVNFQATPDTLIYASASRGFRVGGYNPQVGTFCGPQLNAIGYPNGRPALFNSDSVWSYELGVKSRFGNGLGNIQASVFQVDWSNIQQAVGLNSCGFQFTSNLGKARSRGFDVQFEIKPVNRLTLQAEFGYTDAQFLETVLGGPTAQDPLVSRGDRVLGAPWTLSLHAQYDFDAFKERGGYVRTDFDYRARQTKLPAFLNPANGAIDPQLEVPPALAFWSARLGVRPGDFDVSVFVNNILNKSTWTRRERAGNPFEFFRRDIIRPRTFGVTVAYRY</sequence>
<keyword evidence="4" id="KW-0410">Iron transport</keyword>
<keyword evidence="3 11" id="KW-1134">Transmembrane beta strand</keyword>
<keyword evidence="10 11" id="KW-0998">Cell outer membrane</keyword>
<evidence type="ECO:0000313" key="16">
    <source>
        <dbReference type="EMBL" id="OYQ29555.1"/>
    </source>
</evidence>
<comment type="subcellular location">
    <subcellularLocation>
        <location evidence="1 11">Cell outer membrane</location>
        <topology evidence="1 11">Multi-pass membrane protein</topology>
    </subcellularLocation>
</comment>
<evidence type="ECO:0000256" key="10">
    <source>
        <dbReference type="ARBA" id="ARBA00023237"/>
    </source>
</evidence>
<dbReference type="InterPro" id="IPR039426">
    <property type="entry name" value="TonB-dep_rcpt-like"/>
</dbReference>
<evidence type="ECO:0000256" key="7">
    <source>
        <dbReference type="ARBA" id="ARBA00023065"/>
    </source>
</evidence>
<keyword evidence="2 11" id="KW-0813">Transport</keyword>
<keyword evidence="7" id="KW-0406">Ion transport</keyword>
<comment type="similarity">
    <text evidence="11 12">Belongs to the TonB-dependent receptor family.</text>
</comment>
<evidence type="ECO:0000313" key="17">
    <source>
        <dbReference type="Proteomes" id="UP000216991"/>
    </source>
</evidence>
<dbReference type="PROSITE" id="PS52016">
    <property type="entry name" value="TONB_DEPENDENT_REC_3"/>
    <property type="match status" value="1"/>
</dbReference>
<dbReference type="Pfam" id="PF00593">
    <property type="entry name" value="TonB_dep_Rec_b-barrel"/>
    <property type="match status" value="1"/>
</dbReference>
<evidence type="ECO:0000256" key="13">
    <source>
        <dbReference type="SAM" id="SignalP"/>
    </source>
</evidence>
<accession>A0A255YLU4</accession>
<evidence type="ECO:0000259" key="15">
    <source>
        <dbReference type="Pfam" id="PF07715"/>
    </source>
</evidence>
<dbReference type="InterPro" id="IPR036942">
    <property type="entry name" value="Beta-barrel_TonB_sf"/>
</dbReference>
<keyword evidence="13" id="KW-0732">Signal</keyword>
<dbReference type="GO" id="GO:0009279">
    <property type="term" value="C:cell outer membrane"/>
    <property type="evidence" value="ECO:0007669"/>
    <property type="project" value="UniProtKB-SubCell"/>
</dbReference>
<dbReference type="Proteomes" id="UP000216991">
    <property type="component" value="Unassembled WGS sequence"/>
</dbReference>
<dbReference type="RefSeq" id="WP_094473480.1">
    <property type="nucleotide sequence ID" value="NZ_NOXT01000104.1"/>
</dbReference>
<dbReference type="PANTHER" id="PTHR32552">
    <property type="entry name" value="FERRICHROME IRON RECEPTOR-RELATED"/>
    <property type="match status" value="1"/>
</dbReference>
<dbReference type="GO" id="GO:0006826">
    <property type="term" value="P:iron ion transport"/>
    <property type="evidence" value="ECO:0007669"/>
    <property type="project" value="UniProtKB-KW"/>
</dbReference>
<proteinExistence type="inferred from homology"/>
<protein>
    <submittedName>
        <fullName evidence="16">Ligand-gated channel protein</fullName>
    </submittedName>
</protein>
<keyword evidence="8 12" id="KW-0798">TonB box</keyword>
<evidence type="ECO:0000256" key="2">
    <source>
        <dbReference type="ARBA" id="ARBA00022448"/>
    </source>
</evidence>
<evidence type="ECO:0000256" key="1">
    <source>
        <dbReference type="ARBA" id="ARBA00004571"/>
    </source>
</evidence>
<reference evidence="16 17" key="1">
    <citation type="submission" date="2017-07" db="EMBL/GenBank/DDBJ databases">
        <title>Sandarakinorhabdus cyanobacteriorum sp. nov., a novel bacterium isolated from cyanobacterial aggregates in a eutrophic lake.</title>
        <authorList>
            <person name="Cai H."/>
        </authorList>
    </citation>
    <scope>NUCLEOTIDE SEQUENCE [LARGE SCALE GENOMIC DNA]</scope>
    <source>
        <strain evidence="16 17">TH057</strain>
    </source>
</reference>
<dbReference type="PANTHER" id="PTHR32552:SF81">
    <property type="entry name" value="TONB-DEPENDENT OUTER MEMBRANE RECEPTOR"/>
    <property type="match status" value="1"/>
</dbReference>
<dbReference type="EMBL" id="NOXT01000104">
    <property type="protein sequence ID" value="OYQ29555.1"/>
    <property type="molecule type" value="Genomic_DNA"/>
</dbReference>